<proteinExistence type="predicted"/>
<feature type="transmembrane region" description="Helical" evidence="6">
    <location>
        <begin position="176"/>
        <end position="196"/>
    </location>
</feature>
<protein>
    <recommendedName>
        <fullName evidence="7">Major facilitator superfamily (MFS) profile domain-containing protein</fullName>
    </recommendedName>
</protein>
<sequence>MTSSLDRQKSSSNLSTLNGEDGSHVQPDLEKQATKHTTEEPTPAAPKFLETDLSRGIVGWDSQDDPQNPQNFAASKKWALLALISAFTFISPLASSMFSPAVVYMGAEFHETNETILAFSVSIFLIGYTIGPLLLAPLSEIYGRRVVLSGANWFFVVWQIGCALSKNIQTLIVCRLFAGMGGSACITLGAGVVADLFPTELRGRATSIWSMGPLIGPVAGPIAGGFLGEEVSWQWVFWVLLIASGAMQLGIEVLNKETYAPVLIRWKTAKLSKELDRTDLQSAYDIDREPLSNAQVLKRSLIRPALLLCKSPIVLLLSTYMALVYGLLYLFFTTISDVFTRTYGFTVGLSGLAYLGIGLGFFVGLMIIALTNDRIVKKLTAQNGGKFEPEMRLPTMIMFACILPISFFWYGWTADKHVFWIVPIIGMFPFGVGMMGVFMPIQTYIIDCYPAYAASANAALTATRSLVGAFLPLAGSPMFESLGLGWGNSLLGFLALAFVPIPIIFTKFGKQIRERWPVDLEDKRK</sequence>
<dbReference type="EMBL" id="JAPQKI010000004">
    <property type="protein sequence ID" value="KAJ5104096.1"/>
    <property type="molecule type" value="Genomic_DNA"/>
</dbReference>
<comment type="caution">
    <text evidence="8">The sequence shown here is derived from an EMBL/GenBank/DDBJ whole genome shotgun (WGS) entry which is preliminary data.</text>
</comment>
<dbReference type="CDD" id="cd17323">
    <property type="entry name" value="MFS_Tpo1_MDR_like"/>
    <property type="match status" value="1"/>
</dbReference>
<evidence type="ECO:0000256" key="6">
    <source>
        <dbReference type="SAM" id="Phobius"/>
    </source>
</evidence>
<dbReference type="PROSITE" id="PS50850">
    <property type="entry name" value="MFS"/>
    <property type="match status" value="1"/>
</dbReference>
<dbReference type="AlphaFoldDB" id="A0A9W9FPP9"/>
<feature type="transmembrane region" description="Helical" evidence="6">
    <location>
        <begin position="352"/>
        <end position="372"/>
    </location>
</feature>
<gene>
    <name evidence="8" type="ORF">N7532_004625</name>
</gene>
<evidence type="ECO:0000256" key="2">
    <source>
        <dbReference type="ARBA" id="ARBA00022692"/>
    </source>
</evidence>
<dbReference type="GO" id="GO:0140115">
    <property type="term" value="P:export across plasma membrane"/>
    <property type="evidence" value="ECO:0007669"/>
    <property type="project" value="UniProtKB-ARBA"/>
</dbReference>
<dbReference type="InterPro" id="IPR020846">
    <property type="entry name" value="MFS_dom"/>
</dbReference>
<feature type="transmembrane region" description="Helical" evidence="6">
    <location>
        <begin position="486"/>
        <end position="505"/>
    </location>
</feature>
<feature type="transmembrane region" description="Helical" evidence="6">
    <location>
        <begin position="116"/>
        <end position="134"/>
    </location>
</feature>
<feature type="domain" description="Major facilitator superfamily (MFS) profile" evidence="7">
    <location>
        <begin position="80"/>
        <end position="514"/>
    </location>
</feature>
<feature type="transmembrane region" description="Helical" evidence="6">
    <location>
        <begin position="208"/>
        <end position="227"/>
    </location>
</feature>
<dbReference type="GO" id="GO:0016020">
    <property type="term" value="C:membrane"/>
    <property type="evidence" value="ECO:0007669"/>
    <property type="project" value="UniProtKB-SubCell"/>
</dbReference>
<dbReference type="OrthoDB" id="5296287at2759"/>
<accession>A0A9W9FPP9</accession>
<evidence type="ECO:0000313" key="9">
    <source>
        <dbReference type="Proteomes" id="UP001149074"/>
    </source>
</evidence>
<feature type="transmembrane region" description="Helical" evidence="6">
    <location>
        <begin position="418"/>
        <end position="439"/>
    </location>
</feature>
<keyword evidence="2 6" id="KW-0812">Transmembrane</keyword>
<dbReference type="RefSeq" id="XP_056477476.1">
    <property type="nucleotide sequence ID" value="XM_056617119.1"/>
</dbReference>
<evidence type="ECO:0000256" key="1">
    <source>
        <dbReference type="ARBA" id="ARBA00004141"/>
    </source>
</evidence>
<feature type="compositionally biased region" description="Polar residues" evidence="5">
    <location>
        <begin position="1"/>
        <end position="18"/>
    </location>
</feature>
<name>A0A9W9FPP9_9EURO</name>
<feature type="transmembrane region" description="Helical" evidence="6">
    <location>
        <begin position="451"/>
        <end position="474"/>
    </location>
</feature>
<feature type="transmembrane region" description="Helical" evidence="6">
    <location>
        <begin position="78"/>
        <end position="104"/>
    </location>
</feature>
<evidence type="ECO:0000313" key="8">
    <source>
        <dbReference type="EMBL" id="KAJ5104096.1"/>
    </source>
</evidence>
<dbReference type="InterPro" id="IPR011701">
    <property type="entry name" value="MFS"/>
</dbReference>
<reference evidence="8" key="1">
    <citation type="submission" date="2022-11" db="EMBL/GenBank/DDBJ databases">
        <authorList>
            <person name="Petersen C."/>
        </authorList>
    </citation>
    <scope>NUCLEOTIDE SEQUENCE</scope>
    <source>
        <strain evidence="8">IBT 30761</strain>
    </source>
</reference>
<keyword evidence="4 6" id="KW-0472">Membrane</keyword>
<dbReference type="FunFam" id="1.20.1250.20:FF:000460">
    <property type="entry name" value="MFS multidrug transporter, putative"/>
    <property type="match status" value="1"/>
</dbReference>
<dbReference type="Proteomes" id="UP001149074">
    <property type="component" value="Unassembled WGS sequence"/>
</dbReference>
<dbReference type="GO" id="GO:0022857">
    <property type="term" value="F:transmembrane transporter activity"/>
    <property type="evidence" value="ECO:0007669"/>
    <property type="project" value="InterPro"/>
</dbReference>
<dbReference type="SUPFAM" id="SSF103473">
    <property type="entry name" value="MFS general substrate transporter"/>
    <property type="match status" value="1"/>
</dbReference>
<comment type="subcellular location">
    <subcellularLocation>
        <location evidence="1">Membrane</location>
        <topology evidence="1">Multi-pass membrane protein</topology>
    </subcellularLocation>
</comment>
<feature type="transmembrane region" description="Helical" evidence="6">
    <location>
        <begin position="393"/>
        <end position="412"/>
    </location>
</feature>
<feature type="transmembrane region" description="Helical" evidence="6">
    <location>
        <begin position="233"/>
        <end position="255"/>
    </location>
</feature>
<reference evidence="8" key="2">
    <citation type="journal article" date="2023" name="IMA Fungus">
        <title>Comparative genomic study of the Penicillium genus elucidates a diverse pangenome and 15 lateral gene transfer events.</title>
        <authorList>
            <person name="Petersen C."/>
            <person name="Sorensen T."/>
            <person name="Nielsen M.R."/>
            <person name="Sondergaard T.E."/>
            <person name="Sorensen J.L."/>
            <person name="Fitzpatrick D.A."/>
            <person name="Frisvad J.C."/>
            <person name="Nielsen K.L."/>
        </authorList>
    </citation>
    <scope>NUCLEOTIDE SEQUENCE</scope>
    <source>
        <strain evidence="8">IBT 30761</strain>
    </source>
</reference>
<feature type="compositionally biased region" description="Basic and acidic residues" evidence="5">
    <location>
        <begin position="21"/>
        <end position="39"/>
    </location>
</feature>
<keyword evidence="3 6" id="KW-1133">Transmembrane helix</keyword>
<feature type="transmembrane region" description="Helical" evidence="6">
    <location>
        <begin position="313"/>
        <end position="332"/>
    </location>
</feature>
<feature type="region of interest" description="Disordered" evidence="5">
    <location>
        <begin position="1"/>
        <end position="46"/>
    </location>
</feature>
<feature type="transmembrane region" description="Helical" evidence="6">
    <location>
        <begin position="146"/>
        <end position="164"/>
    </location>
</feature>
<evidence type="ECO:0000256" key="5">
    <source>
        <dbReference type="SAM" id="MobiDB-lite"/>
    </source>
</evidence>
<evidence type="ECO:0000256" key="3">
    <source>
        <dbReference type="ARBA" id="ARBA00022989"/>
    </source>
</evidence>
<evidence type="ECO:0000259" key="7">
    <source>
        <dbReference type="PROSITE" id="PS50850"/>
    </source>
</evidence>
<dbReference type="Gene3D" id="1.20.1250.20">
    <property type="entry name" value="MFS general substrate transporter like domains"/>
    <property type="match status" value="1"/>
</dbReference>
<evidence type="ECO:0000256" key="4">
    <source>
        <dbReference type="ARBA" id="ARBA00023136"/>
    </source>
</evidence>
<dbReference type="InterPro" id="IPR036259">
    <property type="entry name" value="MFS_trans_sf"/>
</dbReference>
<dbReference type="PANTHER" id="PTHR23502:SF33">
    <property type="entry name" value="MAJOR FACILITATOR SUPERFAMILY (MFS) PROFILE DOMAIN-CONTAINING PROTEIN-RELATED"/>
    <property type="match status" value="1"/>
</dbReference>
<dbReference type="Pfam" id="PF07690">
    <property type="entry name" value="MFS_1"/>
    <property type="match status" value="1"/>
</dbReference>
<keyword evidence="9" id="KW-1185">Reference proteome</keyword>
<dbReference type="PROSITE" id="PS00216">
    <property type="entry name" value="SUGAR_TRANSPORT_1"/>
    <property type="match status" value="1"/>
</dbReference>
<dbReference type="InterPro" id="IPR005829">
    <property type="entry name" value="Sugar_transporter_CS"/>
</dbReference>
<dbReference type="PANTHER" id="PTHR23502">
    <property type="entry name" value="MAJOR FACILITATOR SUPERFAMILY"/>
    <property type="match status" value="1"/>
</dbReference>
<dbReference type="GO" id="GO:0042908">
    <property type="term" value="P:xenobiotic transport"/>
    <property type="evidence" value="ECO:0007669"/>
    <property type="project" value="UniProtKB-ARBA"/>
</dbReference>
<organism evidence="8 9">
    <name type="scientific">Penicillium argentinense</name>
    <dbReference type="NCBI Taxonomy" id="1131581"/>
    <lineage>
        <taxon>Eukaryota</taxon>
        <taxon>Fungi</taxon>
        <taxon>Dikarya</taxon>
        <taxon>Ascomycota</taxon>
        <taxon>Pezizomycotina</taxon>
        <taxon>Eurotiomycetes</taxon>
        <taxon>Eurotiomycetidae</taxon>
        <taxon>Eurotiales</taxon>
        <taxon>Aspergillaceae</taxon>
        <taxon>Penicillium</taxon>
    </lineage>
</organism>
<dbReference type="GeneID" id="81356098"/>